<gene>
    <name evidence="18" type="primary">Tyrobp</name>
    <name evidence="18" type="ORF">PHOROB_LOCUS16360</name>
</gene>
<accession>A0AAV0A7H3</accession>
<keyword evidence="5" id="KW-0597">Phosphoprotein</keyword>
<comment type="caution">
    <text evidence="18">The sequence shown here is derived from an EMBL/GenBank/DDBJ whole genome shotgun (WGS) entry which is preliminary data.</text>
</comment>
<feature type="transmembrane region" description="Helical" evidence="16">
    <location>
        <begin position="36"/>
        <end position="57"/>
    </location>
</feature>
<keyword evidence="13" id="KW-1015">Disulfide bond</keyword>
<keyword evidence="19" id="KW-1185">Reference proteome</keyword>
<protein>
    <recommendedName>
        <fullName evidence="3">TYRO protein tyrosine kinase-binding protein</fullName>
    </recommendedName>
    <alternativeName>
        <fullName evidence="14">DNAX-activation protein 12</fullName>
    </alternativeName>
</protein>
<dbReference type="GO" id="GO:0030889">
    <property type="term" value="P:negative regulation of B cell proliferation"/>
    <property type="evidence" value="ECO:0007669"/>
    <property type="project" value="UniProtKB-ARBA"/>
</dbReference>
<feature type="signal peptide" evidence="17">
    <location>
        <begin position="1"/>
        <end position="24"/>
    </location>
</feature>
<evidence type="ECO:0000256" key="5">
    <source>
        <dbReference type="ARBA" id="ARBA00022553"/>
    </source>
</evidence>
<dbReference type="GO" id="GO:0002283">
    <property type="term" value="P:neutrophil activation involved in immune response"/>
    <property type="evidence" value="ECO:0007669"/>
    <property type="project" value="TreeGrafter"/>
</dbReference>
<evidence type="ECO:0000256" key="14">
    <source>
        <dbReference type="ARBA" id="ARBA00031252"/>
    </source>
</evidence>
<evidence type="ECO:0000256" key="12">
    <source>
        <dbReference type="ARBA" id="ARBA00023136"/>
    </source>
</evidence>
<dbReference type="FunFam" id="1.10.287.770:FF:000004">
    <property type="entry name" value="TYRO protein tyrosine kinase-binding protein"/>
    <property type="match status" value="1"/>
</dbReference>
<dbReference type="EMBL" id="CALSGD010001620">
    <property type="protein sequence ID" value="CAH7367211.1"/>
    <property type="molecule type" value="Genomic_DNA"/>
</dbReference>
<dbReference type="PANTHER" id="PTHR17554:SF2">
    <property type="entry name" value="TYRO PROTEIN TYROSINE KINASE-BINDING PROTEIN"/>
    <property type="match status" value="1"/>
</dbReference>
<name>A0AAV0A7H3_PHORO</name>
<evidence type="ECO:0000256" key="8">
    <source>
        <dbReference type="ARBA" id="ARBA00022729"/>
    </source>
</evidence>
<dbReference type="GO" id="GO:0032816">
    <property type="term" value="P:positive regulation of natural killer cell activation"/>
    <property type="evidence" value="ECO:0007669"/>
    <property type="project" value="TreeGrafter"/>
</dbReference>
<sequence length="141" mass="14983">MGALGPSCHLLLLLAVGGFSPVQAQSECNCSPVSPGILAGIVLGDLVLTLLIALAVYSLGRLIPRGRGAAEGIRKQRIAEMESPYQPGPQSDREKPVVRQSGMQPKCGVSAGVTVLRSRIWALLSRTKARLLRKCHTKSTK</sequence>
<keyword evidence="11 16" id="KW-1133">Transmembrane helix</keyword>
<evidence type="ECO:0000256" key="9">
    <source>
        <dbReference type="ARBA" id="ARBA00022837"/>
    </source>
</evidence>
<dbReference type="Gene3D" id="1.10.287.770">
    <property type="entry name" value="YojJ-like"/>
    <property type="match status" value="1"/>
</dbReference>
<keyword evidence="9" id="KW-0106">Calcium</keyword>
<feature type="region of interest" description="Disordered" evidence="15">
    <location>
        <begin position="78"/>
        <end position="103"/>
    </location>
</feature>
<dbReference type="PANTHER" id="PTHR17554">
    <property type="entry name" value="TYRO PROTEIN TYROSINE KINASE-BINDING PROTEIN"/>
    <property type="match status" value="1"/>
</dbReference>
<reference evidence="18" key="1">
    <citation type="submission" date="2022-06" db="EMBL/GenBank/DDBJ databases">
        <authorList>
            <person name="Andreotti S."/>
            <person name="Wyler E."/>
        </authorList>
    </citation>
    <scope>NUCLEOTIDE SEQUENCE</scope>
</reference>
<proteinExistence type="inferred from homology"/>
<dbReference type="Proteomes" id="UP001152836">
    <property type="component" value="Unassembled WGS sequence"/>
</dbReference>
<evidence type="ECO:0000256" key="10">
    <source>
        <dbReference type="ARBA" id="ARBA00022859"/>
    </source>
</evidence>
<comment type="subcellular location">
    <subcellularLocation>
        <location evidence="1">Cell membrane</location>
        <topology evidence="1">Single-pass type I membrane protein</topology>
    </subcellularLocation>
</comment>
<evidence type="ECO:0000256" key="1">
    <source>
        <dbReference type="ARBA" id="ARBA00004251"/>
    </source>
</evidence>
<evidence type="ECO:0000313" key="18">
    <source>
        <dbReference type="EMBL" id="CAH7367211.1"/>
    </source>
</evidence>
<dbReference type="GO" id="GO:0030316">
    <property type="term" value="P:osteoclast differentiation"/>
    <property type="evidence" value="ECO:0007669"/>
    <property type="project" value="UniProtKB-ARBA"/>
</dbReference>
<keyword evidence="8 17" id="KW-0732">Signal</keyword>
<evidence type="ECO:0000256" key="6">
    <source>
        <dbReference type="ARBA" id="ARBA00022692"/>
    </source>
</evidence>
<keyword evidence="10" id="KW-0391">Immunity</keyword>
<feature type="chain" id="PRO_5043987130" description="TYRO protein tyrosine kinase-binding protein" evidence="17">
    <location>
        <begin position="25"/>
        <end position="141"/>
    </location>
</feature>
<evidence type="ECO:0000256" key="3">
    <source>
        <dbReference type="ARBA" id="ARBA00022356"/>
    </source>
</evidence>
<dbReference type="GO" id="GO:0046872">
    <property type="term" value="F:metal ion binding"/>
    <property type="evidence" value="ECO:0007669"/>
    <property type="project" value="UniProtKB-KW"/>
</dbReference>
<dbReference type="GO" id="GO:0005886">
    <property type="term" value="C:plasma membrane"/>
    <property type="evidence" value="ECO:0007669"/>
    <property type="project" value="UniProtKB-SubCell"/>
</dbReference>
<dbReference type="AlphaFoldDB" id="A0AAV0A7H3"/>
<evidence type="ECO:0000256" key="2">
    <source>
        <dbReference type="ARBA" id="ARBA00009791"/>
    </source>
</evidence>
<keyword evidence="4" id="KW-1003">Cell membrane</keyword>
<evidence type="ECO:0000256" key="16">
    <source>
        <dbReference type="SAM" id="Phobius"/>
    </source>
</evidence>
<evidence type="ECO:0000256" key="4">
    <source>
        <dbReference type="ARBA" id="ARBA00022475"/>
    </source>
</evidence>
<comment type="similarity">
    <text evidence="2">Belongs to the TYROBP family.</text>
</comment>
<organism evidence="18 19">
    <name type="scientific">Phodopus roborovskii</name>
    <name type="common">Roborovski's desert hamster</name>
    <name type="synonym">Cricetulus roborovskii</name>
    <dbReference type="NCBI Taxonomy" id="109678"/>
    <lineage>
        <taxon>Eukaryota</taxon>
        <taxon>Metazoa</taxon>
        <taxon>Chordata</taxon>
        <taxon>Craniata</taxon>
        <taxon>Vertebrata</taxon>
        <taxon>Euteleostomi</taxon>
        <taxon>Mammalia</taxon>
        <taxon>Eutheria</taxon>
        <taxon>Euarchontoglires</taxon>
        <taxon>Glires</taxon>
        <taxon>Rodentia</taxon>
        <taxon>Myomorpha</taxon>
        <taxon>Muroidea</taxon>
        <taxon>Cricetidae</taxon>
        <taxon>Cricetinae</taxon>
        <taxon>Phodopus</taxon>
    </lineage>
</organism>
<dbReference type="GO" id="GO:0007166">
    <property type="term" value="P:cell surface receptor signaling pathway"/>
    <property type="evidence" value="ECO:0007669"/>
    <property type="project" value="UniProtKB-ARBA"/>
</dbReference>
<keyword evidence="6 16" id="KW-0812">Transmembrane</keyword>
<dbReference type="GO" id="GO:0032911">
    <property type="term" value="P:negative regulation of transforming growth factor beta1 production"/>
    <property type="evidence" value="ECO:0007669"/>
    <property type="project" value="TreeGrafter"/>
</dbReference>
<evidence type="ECO:0000256" key="7">
    <source>
        <dbReference type="ARBA" id="ARBA00022723"/>
    </source>
</evidence>
<evidence type="ECO:0000256" key="13">
    <source>
        <dbReference type="ARBA" id="ARBA00023157"/>
    </source>
</evidence>
<dbReference type="GO" id="GO:0005102">
    <property type="term" value="F:signaling receptor binding"/>
    <property type="evidence" value="ECO:0007669"/>
    <property type="project" value="UniProtKB-ARBA"/>
</dbReference>
<keyword evidence="7" id="KW-0479">Metal-binding</keyword>
<dbReference type="GO" id="GO:0034241">
    <property type="term" value="P:positive regulation of macrophage fusion"/>
    <property type="evidence" value="ECO:0007669"/>
    <property type="project" value="TreeGrafter"/>
</dbReference>
<dbReference type="GO" id="GO:0009986">
    <property type="term" value="C:cell surface"/>
    <property type="evidence" value="ECO:0007669"/>
    <property type="project" value="UniProtKB-ARBA"/>
</dbReference>
<evidence type="ECO:0000256" key="17">
    <source>
        <dbReference type="SAM" id="SignalP"/>
    </source>
</evidence>
<dbReference type="InterPro" id="IPR026200">
    <property type="entry name" value="Tyrobp"/>
</dbReference>
<dbReference type="GO" id="GO:0002282">
    <property type="term" value="P:microglial cell activation involved in immune response"/>
    <property type="evidence" value="ECO:0007669"/>
    <property type="project" value="TreeGrafter"/>
</dbReference>
<keyword evidence="12 16" id="KW-0472">Membrane</keyword>
<dbReference type="GO" id="GO:1904151">
    <property type="term" value="P:positive regulation of microglial cell mediated cytotoxicity"/>
    <property type="evidence" value="ECO:0007669"/>
    <property type="project" value="TreeGrafter"/>
</dbReference>
<evidence type="ECO:0000313" key="19">
    <source>
        <dbReference type="Proteomes" id="UP001152836"/>
    </source>
</evidence>
<evidence type="ECO:0000256" key="15">
    <source>
        <dbReference type="SAM" id="MobiDB-lite"/>
    </source>
</evidence>
<evidence type="ECO:0000256" key="11">
    <source>
        <dbReference type="ARBA" id="ARBA00022989"/>
    </source>
</evidence>